<gene>
    <name evidence="2" type="ORF">DIABBA_LOCUS13002</name>
</gene>
<dbReference type="EMBL" id="OU898284">
    <property type="protein sequence ID" value="CAG9840353.1"/>
    <property type="molecule type" value="Genomic_DNA"/>
</dbReference>
<evidence type="ECO:0000259" key="1">
    <source>
        <dbReference type="Pfam" id="PF23756"/>
    </source>
</evidence>
<dbReference type="PANTHER" id="PTHR23287:SF16">
    <property type="entry name" value="TECTONIN BETA-PROPELLER REPEAT-CONTAINING PROTEIN 2"/>
    <property type="match status" value="1"/>
</dbReference>
<dbReference type="Pfam" id="PF23756">
    <property type="entry name" value="Beta-prop_HPS5"/>
    <property type="match status" value="1"/>
</dbReference>
<keyword evidence="3" id="KW-1185">Reference proteome</keyword>
<organism evidence="2 3">
    <name type="scientific">Diabrotica balteata</name>
    <name type="common">Banded cucumber beetle</name>
    <dbReference type="NCBI Taxonomy" id="107213"/>
    <lineage>
        <taxon>Eukaryota</taxon>
        <taxon>Metazoa</taxon>
        <taxon>Ecdysozoa</taxon>
        <taxon>Arthropoda</taxon>
        <taxon>Hexapoda</taxon>
        <taxon>Insecta</taxon>
        <taxon>Pterygota</taxon>
        <taxon>Neoptera</taxon>
        <taxon>Endopterygota</taxon>
        <taxon>Coleoptera</taxon>
        <taxon>Polyphaga</taxon>
        <taxon>Cucujiformia</taxon>
        <taxon>Chrysomeloidea</taxon>
        <taxon>Chrysomelidae</taxon>
        <taxon>Galerucinae</taxon>
        <taxon>Diabroticina</taxon>
        <taxon>Diabroticites</taxon>
        <taxon>Diabrotica</taxon>
    </lineage>
</organism>
<dbReference type="SUPFAM" id="SSF50978">
    <property type="entry name" value="WD40 repeat-like"/>
    <property type="match status" value="1"/>
</dbReference>
<dbReference type="AlphaFoldDB" id="A0A9N9TCG3"/>
<dbReference type="GO" id="GO:0032527">
    <property type="term" value="P:protein exit from endoplasmic reticulum"/>
    <property type="evidence" value="ECO:0007669"/>
    <property type="project" value="TreeGrafter"/>
</dbReference>
<name>A0A9N9TCG3_DIABA</name>
<dbReference type="Proteomes" id="UP001153709">
    <property type="component" value="Chromosome 9"/>
</dbReference>
<feature type="domain" description="HPS5-like beta-propeller" evidence="1">
    <location>
        <begin position="37"/>
        <end position="354"/>
    </location>
</feature>
<dbReference type="InterPro" id="IPR036322">
    <property type="entry name" value="WD40_repeat_dom_sf"/>
</dbReference>
<dbReference type="InterPro" id="IPR056499">
    <property type="entry name" value="Beta-prop_HPS5-like"/>
</dbReference>
<evidence type="ECO:0000313" key="3">
    <source>
        <dbReference type="Proteomes" id="UP001153709"/>
    </source>
</evidence>
<evidence type="ECO:0000313" key="2">
    <source>
        <dbReference type="EMBL" id="CAG9840353.1"/>
    </source>
</evidence>
<reference evidence="2" key="1">
    <citation type="submission" date="2022-01" db="EMBL/GenBank/DDBJ databases">
        <authorList>
            <person name="King R."/>
        </authorList>
    </citation>
    <scope>NUCLEOTIDE SEQUENCE</scope>
</reference>
<protein>
    <recommendedName>
        <fullName evidence="1">HPS5-like beta-propeller domain-containing protein</fullName>
    </recommendedName>
</protein>
<sequence length="667" mass="75741">MALYPNAIRQTLREWAPLTELFAKLPTKHQNGIFYQEIKLTCIDVLPEFIALGTNSGIVYWFDRNKKDMQRLRCENNISITALKIISTVDYMVACGNAAGNINIFQIPKSYPDNLPDSLKPKNKQVERYTVAGLHKASISAIDWSKNGMKLFSGDKNGGVVLTEIDFYMHICKSVEILNEAYEVVQLSYNQQRLLVSTTYRSIICQKLDKWKVAQVGTKDRKVLGNFGGIIYQHSEKPSDTCLYCTRPGLRMWISDVDGNVQKTLLFKELLTKECPEVPLINPISVNLKRLKPQKESAFGILLPFNEKLLVTYNNDIVYILDPKEMTIIATVSHLRGVLHVATHRDEIFILEEDRSLVRISFRPETMGSVASTTTDSFLPLNSLKDLTSKLQSTNIIPAIPPIVENVFNHDMNVHTDETIIMNAEEALESPSRTSNITHDVQKKFEEIGKKEFEHNILFKKSRYKKKRKSLDTSTNSLSSNSSEERESNIIKPTIMNLSSVGVLPDLRSPESIKSDIEYKERLLADILSLDKVKISNIEDNLESNNSESECDDKVISYEKEEENIPKFDCDKLKLFENIEPLRVNYNPPLSTLLPKTSTHNIIDKKIDHIKQDASNMSTHKSATSPKIPDAPACMNIPNTWGLSNIHLRERAISVKSDDSLSDWEFV</sequence>
<dbReference type="OrthoDB" id="9930272at2759"/>
<dbReference type="PANTHER" id="PTHR23287">
    <property type="entry name" value="RUBY-EYE2-LIKE PROTEIN"/>
    <property type="match status" value="1"/>
</dbReference>
<dbReference type="InterPro" id="IPR015943">
    <property type="entry name" value="WD40/YVTN_repeat-like_dom_sf"/>
</dbReference>
<accession>A0A9N9TCG3</accession>
<dbReference type="Gene3D" id="2.130.10.10">
    <property type="entry name" value="YVTN repeat-like/Quinoprotein amine dehydrogenase"/>
    <property type="match status" value="1"/>
</dbReference>
<proteinExistence type="predicted"/>
<dbReference type="GO" id="GO:0005737">
    <property type="term" value="C:cytoplasm"/>
    <property type="evidence" value="ECO:0007669"/>
    <property type="project" value="GOC"/>
</dbReference>